<evidence type="ECO:0000256" key="1">
    <source>
        <dbReference type="SAM" id="SignalP"/>
    </source>
</evidence>
<gene>
    <name evidence="2" type="ORF">MTP16_25370</name>
</gene>
<feature type="chain" id="PRO_5045188900" description="Tetratricopeptide repeat protein" evidence="1">
    <location>
        <begin position="20"/>
        <end position="504"/>
    </location>
</feature>
<dbReference type="SUPFAM" id="SSF48452">
    <property type="entry name" value="TPR-like"/>
    <property type="match status" value="1"/>
</dbReference>
<sequence length="504" mass="56872">MMKRLVCLLLLSPWRPLLAQPGGGGGLVVKAFYLQRGRQLVPTDTSTVRARVFLLTDTTARARVVYEHTSPTFALEERVSESFAAFLPPAADTLPLAHRLLLTYGQQVMMVDFIGVISPNGMGFRQQADSLVFMPGHFRLRLAKYPVYNEEDNSHRAYDLTPTSLAGWSAVKAMTYQPAVDLDFLSEPNLTAAYFQDRGEQRLNLVHQPRQALADLRRAFRLGLPLKVQPAAYETRANAYRSLGQYDSAATALTAAIQLVDSQGNASLDRNKNEDAQRLEEWHSDRIRDNTQARKYDQALAGYNELIRRSTSPFSYLRSRSLLKARHFRGRPEYIQATTDLTQLLKPLPPEPPAGYLDEAYTRWHYARGEKQSLLFDLGYVEYEKGERRAAFRHWTAAYELAEGVYLSSGMVAHFDALLAKHPHEPELLLGRAFAHLNSALLIAGNNNNHDVALLHCQAALADLAEAQRRGIAEKRIHPYRSRLQGLAAEYDKIARFRSRPTKP</sequence>
<dbReference type="InterPro" id="IPR011990">
    <property type="entry name" value="TPR-like_helical_dom_sf"/>
</dbReference>
<dbReference type="Gene3D" id="1.25.40.10">
    <property type="entry name" value="Tetratricopeptide repeat domain"/>
    <property type="match status" value="1"/>
</dbReference>
<evidence type="ECO:0000313" key="3">
    <source>
        <dbReference type="Proteomes" id="UP000831390"/>
    </source>
</evidence>
<proteinExistence type="predicted"/>
<feature type="signal peptide" evidence="1">
    <location>
        <begin position="1"/>
        <end position="19"/>
    </location>
</feature>
<dbReference type="RefSeq" id="WP_243521027.1">
    <property type="nucleotide sequence ID" value="NZ_CP094538.1"/>
</dbReference>
<keyword evidence="1" id="KW-0732">Signal</keyword>
<accession>A0ABY4BCK4</accession>
<evidence type="ECO:0000313" key="2">
    <source>
        <dbReference type="EMBL" id="UOE36810.1"/>
    </source>
</evidence>
<dbReference type="EMBL" id="CP094538">
    <property type="protein sequence ID" value="UOE36810.1"/>
    <property type="molecule type" value="Genomic_DNA"/>
</dbReference>
<organism evidence="2 3">
    <name type="scientific">Hymenobacter monticola</name>
    <dbReference type="NCBI Taxonomy" id="1705399"/>
    <lineage>
        <taxon>Bacteria</taxon>
        <taxon>Pseudomonadati</taxon>
        <taxon>Bacteroidota</taxon>
        <taxon>Cytophagia</taxon>
        <taxon>Cytophagales</taxon>
        <taxon>Hymenobacteraceae</taxon>
        <taxon>Hymenobacter</taxon>
    </lineage>
</organism>
<protein>
    <recommendedName>
        <fullName evidence="4">Tetratricopeptide repeat protein</fullName>
    </recommendedName>
</protein>
<keyword evidence="2" id="KW-0614">Plasmid</keyword>
<name>A0ABY4BCK4_9BACT</name>
<dbReference type="Proteomes" id="UP000831390">
    <property type="component" value="Plasmid unnamed4"/>
</dbReference>
<reference evidence="2 3" key="1">
    <citation type="submission" date="2022-03" db="EMBL/GenBank/DDBJ databases">
        <title>Hymenobactersp. isolated from the air.</title>
        <authorList>
            <person name="Won M."/>
            <person name="Kwon S.-W."/>
        </authorList>
    </citation>
    <scope>NUCLEOTIDE SEQUENCE [LARGE SCALE GENOMIC DNA]</scope>
    <source>
        <strain evidence="2 3">KACC 22596</strain>
        <plasmid evidence="2 3">unnamed4</plasmid>
    </source>
</reference>
<keyword evidence="3" id="KW-1185">Reference proteome</keyword>
<geneLocation type="plasmid" evidence="2 3">
    <name>unnamed4</name>
</geneLocation>
<evidence type="ECO:0008006" key="4">
    <source>
        <dbReference type="Google" id="ProtNLM"/>
    </source>
</evidence>